<proteinExistence type="predicted"/>
<dbReference type="AlphaFoldDB" id="W6UKJ5"/>
<accession>W6UKJ5</accession>
<evidence type="ECO:0000313" key="1">
    <source>
        <dbReference type="EMBL" id="EUB61603.1"/>
    </source>
</evidence>
<dbReference type="CTD" id="36339132"/>
<reference evidence="1 2" key="1">
    <citation type="journal article" date="2013" name="Nat. Genet.">
        <title>The genome of the hydatid tapeworm Echinococcus granulosus.</title>
        <authorList>
            <person name="Zheng H."/>
            <person name="Zhang W."/>
            <person name="Zhang L."/>
            <person name="Zhang Z."/>
            <person name="Li J."/>
            <person name="Lu G."/>
            <person name="Zhu Y."/>
            <person name="Wang Y."/>
            <person name="Huang Y."/>
            <person name="Liu J."/>
            <person name="Kang H."/>
            <person name="Chen J."/>
            <person name="Wang L."/>
            <person name="Chen A."/>
            <person name="Yu S."/>
            <person name="Gao Z."/>
            <person name="Jin L."/>
            <person name="Gu W."/>
            <person name="Wang Z."/>
            <person name="Zhao L."/>
            <person name="Shi B."/>
            <person name="Wen H."/>
            <person name="Lin R."/>
            <person name="Jones M.K."/>
            <person name="Brejova B."/>
            <person name="Vinar T."/>
            <person name="Zhao G."/>
            <person name="McManus D.P."/>
            <person name="Chen Z."/>
            <person name="Zhou Y."/>
            <person name="Wang S."/>
        </authorList>
    </citation>
    <scope>NUCLEOTIDE SEQUENCE [LARGE SCALE GENOMIC DNA]</scope>
</reference>
<organism evidence="1 2">
    <name type="scientific">Echinococcus granulosus</name>
    <name type="common">Hydatid tapeworm</name>
    <dbReference type="NCBI Taxonomy" id="6210"/>
    <lineage>
        <taxon>Eukaryota</taxon>
        <taxon>Metazoa</taxon>
        <taxon>Spiralia</taxon>
        <taxon>Lophotrochozoa</taxon>
        <taxon>Platyhelminthes</taxon>
        <taxon>Cestoda</taxon>
        <taxon>Eucestoda</taxon>
        <taxon>Cyclophyllidea</taxon>
        <taxon>Taeniidae</taxon>
        <taxon>Echinococcus</taxon>
        <taxon>Echinococcus granulosus group</taxon>
    </lineage>
</organism>
<keyword evidence="2" id="KW-1185">Reference proteome</keyword>
<name>W6UKJ5_ECHGR</name>
<dbReference type="GeneID" id="36339132"/>
<comment type="caution">
    <text evidence="1">The sequence shown here is derived from an EMBL/GenBank/DDBJ whole genome shotgun (WGS) entry which is preliminary data.</text>
</comment>
<sequence length="81" mass="9243">MDKHDDHYIRLFLIQACSQHKTADVAELSRGSSDDAIKHLLACMEFDDWHSWLLRDSLPEQSGLCIHRLAFCVGECDGGFH</sequence>
<gene>
    <name evidence="1" type="ORF">EGR_03417</name>
</gene>
<dbReference type="Proteomes" id="UP000019149">
    <property type="component" value="Unassembled WGS sequence"/>
</dbReference>
<dbReference type="KEGG" id="egl:EGR_03417"/>
<protein>
    <submittedName>
        <fullName evidence="1">Uncharacterized protein</fullName>
    </submittedName>
</protein>
<dbReference type="EMBL" id="APAU02000018">
    <property type="protein sequence ID" value="EUB61603.1"/>
    <property type="molecule type" value="Genomic_DNA"/>
</dbReference>
<dbReference type="RefSeq" id="XP_024352799.1">
    <property type="nucleotide sequence ID" value="XM_024492666.1"/>
</dbReference>
<evidence type="ECO:0000313" key="2">
    <source>
        <dbReference type="Proteomes" id="UP000019149"/>
    </source>
</evidence>